<dbReference type="EMBL" id="JABBWM010000014">
    <property type="protein sequence ID" value="KAG2112560.1"/>
    <property type="molecule type" value="Genomic_DNA"/>
</dbReference>
<organism evidence="2 3">
    <name type="scientific">Suillus discolor</name>
    <dbReference type="NCBI Taxonomy" id="1912936"/>
    <lineage>
        <taxon>Eukaryota</taxon>
        <taxon>Fungi</taxon>
        <taxon>Dikarya</taxon>
        <taxon>Basidiomycota</taxon>
        <taxon>Agaricomycotina</taxon>
        <taxon>Agaricomycetes</taxon>
        <taxon>Agaricomycetidae</taxon>
        <taxon>Boletales</taxon>
        <taxon>Suillineae</taxon>
        <taxon>Suillaceae</taxon>
        <taxon>Suillus</taxon>
    </lineage>
</organism>
<dbReference type="AlphaFoldDB" id="A0A9P7FDD8"/>
<protein>
    <submittedName>
        <fullName evidence="2">Uncharacterized protein</fullName>
    </submittedName>
</protein>
<dbReference type="GeneID" id="64700969"/>
<evidence type="ECO:0000256" key="1">
    <source>
        <dbReference type="SAM" id="MobiDB-lite"/>
    </source>
</evidence>
<evidence type="ECO:0000313" key="2">
    <source>
        <dbReference type="EMBL" id="KAG2112560.1"/>
    </source>
</evidence>
<sequence length="233" mass="26647">MIVTTSGTTGTYQISNSSLRPATPLRDRPAWLHHLCNRGSIRPGWSRAYGLLSKNMGTTQVNGEDILLLRIKLPSWSVFIFHRYPSSLKETDVQTHERCIQTTVHERLRVRKWLTNRVAHKRRMSECFRYSHRPHLAPLFSGRFSHICIHQFLSCTSHLRNNPEPPRGASGKSISNFGIIWTLYQPLATVLAQITNGDSKPPRYDGRRSPSAVAKFYRGTTVWVVVEMQCSSF</sequence>
<evidence type="ECO:0000313" key="3">
    <source>
        <dbReference type="Proteomes" id="UP000823399"/>
    </source>
</evidence>
<dbReference type="RefSeq" id="XP_041295359.1">
    <property type="nucleotide sequence ID" value="XM_041438710.1"/>
</dbReference>
<accession>A0A9P7FDD8</accession>
<gene>
    <name evidence="2" type="ORF">F5147DRAFT_71844</name>
</gene>
<comment type="caution">
    <text evidence="2">The sequence shown here is derived from an EMBL/GenBank/DDBJ whole genome shotgun (WGS) entry which is preliminary data.</text>
</comment>
<name>A0A9P7FDD8_9AGAM</name>
<proteinExistence type="predicted"/>
<keyword evidence="3" id="KW-1185">Reference proteome</keyword>
<dbReference type="Proteomes" id="UP000823399">
    <property type="component" value="Unassembled WGS sequence"/>
</dbReference>
<feature type="region of interest" description="Disordered" evidence="1">
    <location>
        <begin position="1"/>
        <end position="20"/>
    </location>
</feature>
<reference evidence="2" key="1">
    <citation type="journal article" date="2020" name="New Phytol.">
        <title>Comparative genomics reveals dynamic genome evolution in host specialist ectomycorrhizal fungi.</title>
        <authorList>
            <person name="Lofgren L.A."/>
            <person name="Nguyen N.H."/>
            <person name="Vilgalys R."/>
            <person name="Ruytinx J."/>
            <person name="Liao H.L."/>
            <person name="Branco S."/>
            <person name="Kuo A."/>
            <person name="LaButti K."/>
            <person name="Lipzen A."/>
            <person name="Andreopoulos W."/>
            <person name="Pangilinan J."/>
            <person name="Riley R."/>
            <person name="Hundley H."/>
            <person name="Na H."/>
            <person name="Barry K."/>
            <person name="Grigoriev I.V."/>
            <person name="Stajich J.E."/>
            <person name="Kennedy P.G."/>
        </authorList>
    </citation>
    <scope>NUCLEOTIDE SEQUENCE</scope>
    <source>
        <strain evidence="2">FC423</strain>
    </source>
</reference>